<dbReference type="AlphaFoldDB" id="A0A4R2HAM8"/>
<dbReference type="Gene3D" id="2.60.120.620">
    <property type="entry name" value="q2cbj1_9rhob like domain"/>
    <property type="match status" value="1"/>
</dbReference>
<gene>
    <name evidence="1" type="ORF">EV652_110162</name>
</gene>
<dbReference type="RefSeq" id="WP_132212296.1">
    <property type="nucleotide sequence ID" value="NZ_SLWN01000010.1"/>
</dbReference>
<keyword evidence="2" id="KW-1185">Reference proteome</keyword>
<dbReference type="PANTHER" id="PTHR20883">
    <property type="entry name" value="PHYTANOYL-COA DIOXYGENASE DOMAIN CONTAINING 1"/>
    <property type="match status" value="1"/>
</dbReference>
<dbReference type="PANTHER" id="PTHR20883:SF48">
    <property type="entry name" value="ECTOINE DIOXYGENASE"/>
    <property type="match status" value="1"/>
</dbReference>
<organism evidence="1 2">
    <name type="scientific">Kribbella steppae</name>
    <dbReference type="NCBI Taxonomy" id="2512223"/>
    <lineage>
        <taxon>Bacteria</taxon>
        <taxon>Bacillati</taxon>
        <taxon>Actinomycetota</taxon>
        <taxon>Actinomycetes</taxon>
        <taxon>Propionibacteriales</taxon>
        <taxon>Kribbellaceae</taxon>
        <taxon>Kribbella</taxon>
    </lineage>
</organism>
<evidence type="ECO:0000313" key="1">
    <source>
        <dbReference type="EMBL" id="TCO22177.1"/>
    </source>
</evidence>
<accession>A0A4R2HAM8</accession>
<evidence type="ECO:0000313" key="2">
    <source>
        <dbReference type="Proteomes" id="UP000294508"/>
    </source>
</evidence>
<comment type="caution">
    <text evidence="1">The sequence shown here is derived from an EMBL/GenBank/DDBJ whole genome shotgun (WGS) entry which is preliminary data.</text>
</comment>
<dbReference type="GO" id="GO:0016706">
    <property type="term" value="F:2-oxoglutarate-dependent dioxygenase activity"/>
    <property type="evidence" value="ECO:0007669"/>
    <property type="project" value="UniProtKB-ARBA"/>
</dbReference>
<protein>
    <submittedName>
        <fullName evidence="1">Ectoine hydroxylase-related dioxygenase (Phytanoyl-CoA dioxygenase family)</fullName>
    </submittedName>
</protein>
<name>A0A4R2HAM8_9ACTN</name>
<dbReference type="Proteomes" id="UP000294508">
    <property type="component" value="Unassembled WGS sequence"/>
</dbReference>
<reference evidence="1 2" key="1">
    <citation type="journal article" date="2015" name="Stand. Genomic Sci.">
        <title>Genomic Encyclopedia of Bacterial and Archaeal Type Strains, Phase III: the genomes of soil and plant-associated and newly described type strains.</title>
        <authorList>
            <person name="Whitman W.B."/>
            <person name="Woyke T."/>
            <person name="Klenk H.P."/>
            <person name="Zhou Y."/>
            <person name="Lilburn T.G."/>
            <person name="Beck B.J."/>
            <person name="De Vos P."/>
            <person name="Vandamme P."/>
            <person name="Eisen J.A."/>
            <person name="Garrity G."/>
            <person name="Hugenholtz P."/>
            <person name="Kyrpides N.C."/>
        </authorList>
    </citation>
    <scope>NUCLEOTIDE SEQUENCE [LARGE SCALE GENOMIC DNA]</scope>
    <source>
        <strain evidence="1 2">VKM Ac-2572</strain>
    </source>
</reference>
<keyword evidence="1" id="KW-0560">Oxidoreductase</keyword>
<dbReference type="SUPFAM" id="SSF51197">
    <property type="entry name" value="Clavaminate synthase-like"/>
    <property type="match status" value="1"/>
</dbReference>
<dbReference type="OrthoDB" id="2573519at2"/>
<keyword evidence="1" id="KW-0223">Dioxygenase</keyword>
<proteinExistence type="predicted"/>
<dbReference type="EMBL" id="SLWN01000010">
    <property type="protein sequence ID" value="TCO22177.1"/>
    <property type="molecule type" value="Genomic_DNA"/>
</dbReference>
<dbReference type="Pfam" id="PF05721">
    <property type="entry name" value="PhyH"/>
    <property type="match status" value="1"/>
</dbReference>
<sequence>MSVSYKVEEQTAAAYKEEFDSAGYTLVRGLFGADEVDRLRDHYMELRHRGAHPGDFAGLQGDSRDPLRRYPRMAQMHRWDDASLRWMIDARLDQVMTALLGRSPYAVQTMIYFKPPGSRGQALHQDNFYLKAEPGTCVAAWMALDRVDQANGCLEVVPGSHRWPILCTEKADTKVSFTDVTVPLPEPDAAVPIEMEPGDVLFFHGALVHGSAPNVTTDRFRRALIGHYIEGEAERVAQYYHPALRMDGNPLELEVAEGGGACGEWTDTPDGPVALMTGTQTITRKHE</sequence>
<dbReference type="InterPro" id="IPR008775">
    <property type="entry name" value="Phytyl_CoA_dOase-like"/>
</dbReference>
<dbReference type="GO" id="GO:0005506">
    <property type="term" value="F:iron ion binding"/>
    <property type="evidence" value="ECO:0007669"/>
    <property type="project" value="UniProtKB-ARBA"/>
</dbReference>